<dbReference type="InterPro" id="IPR029001">
    <property type="entry name" value="ITPase-like_fam"/>
</dbReference>
<feature type="domain" description="Non-canonical purine NTP phosphatase/PRRC1" evidence="12">
    <location>
        <begin position="9"/>
        <end position="172"/>
    </location>
</feature>
<dbReference type="NCBIfam" id="NF003459">
    <property type="entry name" value="PRK05074.1"/>
    <property type="match status" value="1"/>
</dbReference>
<dbReference type="Pfam" id="PF01931">
    <property type="entry name" value="NTPase_I-T"/>
    <property type="match status" value="1"/>
</dbReference>
<keyword evidence="14" id="KW-1185">Reference proteome</keyword>
<evidence type="ECO:0000256" key="4">
    <source>
        <dbReference type="ARBA" id="ARBA00022801"/>
    </source>
</evidence>
<keyword evidence="6 11" id="KW-0546">Nucleotide metabolism</keyword>
<sequence>MEEIKLIVASRNPVKIECAEKGFSKVFPKSKILARGIAVASGVADQPMTDAETLEGAKNRAENAKASEPEADFWIGIEGGIAEPSSTMEAFAWVYIISKDRNGKARTASFDLPPKIQALIHEGIELGVADDMVFDRSNSKQKSGAVGILTHDLINRAQYYEPAVILALIPFVNTELY</sequence>
<dbReference type="STRING" id="333140.AWW68_04100"/>
<dbReference type="SUPFAM" id="SSF52972">
    <property type="entry name" value="ITPase-like"/>
    <property type="match status" value="1"/>
</dbReference>
<comment type="cofactor">
    <cofactor evidence="11">
        <name>Mg(2+)</name>
        <dbReference type="ChEBI" id="CHEBI:18420"/>
    </cofactor>
    <cofactor evidence="11">
        <name>Mn(2+)</name>
        <dbReference type="ChEBI" id="CHEBI:29035"/>
    </cofactor>
    <text evidence="11">Binds 1 divalent metal cation per subunit; can use either Mg(2+) or Mn(2+).</text>
</comment>
<accession>A0A150XGX2</accession>
<evidence type="ECO:0000256" key="3">
    <source>
        <dbReference type="ARBA" id="ARBA00022741"/>
    </source>
</evidence>
<comment type="caution">
    <text evidence="11">Lacks conserved residue(s) required for the propagation of feature annotation.</text>
</comment>
<organism evidence="13 14">
    <name type="scientific">Roseivirga spongicola</name>
    <dbReference type="NCBI Taxonomy" id="333140"/>
    <lineage>
        <taxon>Bacteria</taxon>
        <taxon>Pseudomonadati</taxon>
        <taxon>Bacteroidota</taxon>
        <taxon>Cytophagia</taxon>
        <taxon>Cytophagales</taxon>
        <taxon>Roseivirgaceae</taxon>
        <taxon>Roseivirga</taxon>
    </lineage>
</organism>
<dbReference type="GO" id="GO:0046872">
    <property type="term" value="F:metal ion binding"/>
    <property type="evidence" value="ECO:0007669"/>
    <property type="project" value="UniProtKB-KW"/>
</dbReference>
<comment type="cofactor">
    <cofactor evidence="1">
        <name>Mn(2+)</name>
        <dbReference type="ChEBI" id="CHEBI:29035"/>
    </cofactor>
</comment>
<comment type="similarity">
    <text evidence="10 11">Belongs to the YjjX NTPase family.</text>
</comment>
<protein>
    <recommendedName>
        <fullName evidence="11">Probable inosine/xanthosine triphosphatase</fullName>
        <shortName evidence="11">ITPase/XTPase</shortName>
        <ecNumber evidence="11">3.6.1.73</ecNumber>
    </recommendedName>
    <alternativeName>
        <fullName evidence="11">Non-canonical purine NTP phosphatase</fullName>
    </alternativeName>
    <alternativeName>
        <fullName evidence="11">Non-standard purine NTP phosphatase</fullName>
    </alternativeName>
    <alternativeName>
        <fullName evidence="11">Nucleoside-triphosphate phosphatase</fullName>
        <shortName evidence="11">NTPase</shortName>
    </alternativeName>
</protein>
<evidence type="ECO:0000256" key="1">
    <source>
        <dbReference type="ARBA" id="ARBA00001936"/>
    </source>
</evidence>
<dbReference type="InterPro" id="IPR050299">
    <property type="entry name" value="YjjX_NTPase"/>
</dbReference>
<reference evidence="13 14" key="1">
    <citation type="submission" date="2016-01" db="EMBL/GenBank/DDBJ databases">
        <title>Genome sequencing of Roseivirga spongicola UST030701-084.</title>
        <authorList>
            <person name="Selvaratnam C."/>
            <person name="Thevarajoo S."/>
            <person name="Goh K.M."/>
            <person name="Ee R."/>
            <person name="Chan K.-G."/>
            <person name="Chong C.S."/>
        </authorList>
    </citation>
    <scope>NUCLEOTIDE SEQUENCE [LARGE SCALE GENOMIC DNA]</scope>
    <source>
        <strain evidence="13 14">UST030701-084</strain>
    </source>
</reference>
<evidence type="ECO:0000256" key="5">
    <source>
        <dbReference type="ARBA" id="ARBA00022842"/>
    </source>
</evidence>
<evidence type="ECO:0000256" key="11">
    <source>
        <dbReference type="HAMAP-Rule" id="MF_00648"/>
    </source>
</evidence>
<dbReference type="GO" id="GO:0006772">
    <property type="term" value="P:thiamine metabolic process"/>
    <property type="evidence" value="ECO:0007669"/>
    <property type="project" value="TreeGrafter"/>
</dbReference>
<dbReference type="EC" id="3.6.1.73" evidence="11"/>
<keyword evidence="5 11" id="KW-0460">Magnesium</keyword>
<evidence type="ECO:0000256" key="6">
    <source>
        <dbReference type="ARBA" id="ARBA00023080"/>
    </source>
</evidence>
<feature type="binding site" evidence="11">
    <location>
        <begin position="70"/>
        <end position="71"/>
    </location>
    <ligand>
        <name>substrate</name>
    </ligand>
</feature>
<evidence type="ECO:0000259" key="12">
    <source>
        <dbReference type="Pfam" id="PF01931"/>
    </source>
</evidence>
<keyword evidence="4 11" id="KW-0378">Hydrolase</keyword>
<evidence type="ECO:0000256" key="2">
    <source>
        <dbReference type="ARBA" id="ARBA00022723"/>
    </source>
</evidence>
<dbReference type="PANTHER" id="PTHR34699">
    <property type="match status" value="1"/>
</dbReference>
<dbReference type="GO" id="GO:0009117">
    <property type="term" value="P:nucleotide metabolic process"/>
    <property type="evidence" value="ECO:0007669"/>
    <property type="project" value="UniProtKB-KW"/>
</dbReference>
<dbReference type="InterPro" id="IPR026533">
    <property type="entry name" value="NTPase/PRRC1"/>
</dbReference>
<dbReference type="HAMAP" id="MF_00648">
    <property type="entry name" value="Non_canon_purine_NTPase_YjjX"/>
    <property type="match status" value="1"/>
</dbReference>
<evidence type="ECO:0000313" key="13">
    <source>
        <dbReference type="EMBL" id="KYG77959.1"/>
    </source>
</evidence>
<name>A0A150XGX2_9BACT</name>
<comment type="function">
    <text evidence="11">Phosphatase that hydrolyzes non-canonical purine nucleotides such as XTP and ITP to their respective diphosphate derivatives. Probably excludes non-canonical purines from DNA/RNA precursor pool, thus preventing their incorporation into DNA/RNA and avoiding chromosomal lesions.</text>
</comment>
<keyword evidence="7 11" id="KW-0464">Manganese</keyword>
<dbReference type="InterPro" id="IPR002786">
    <property type="entry name" value="Non_canon_purine_NTPase"/>
</dbReference>
<gene>
    <name evidence="13" type="ORF">AWW68_04100</name>
</gene>
<feature type="binding site" evidence="11">
    <location>
        <position position="70"/>
    </location>
    <ligand>
        <name>Mg(2+)</name>
        <dbReference type="ChEBI" id="CHEBI:18420"/>
    </ligand>
</feature>
<dbReference type="Proteomes" id="UP000075606">
    <property type="component" value="Unassembled WGS sequence"/>
</dbReference>
<dbReference type="GO" id="GO:0103023">
    <property type="term" value="F:ITPase activity"/>
    <property type="evidence" value="ECO:0007669"/>
    <property type="project" value="UniProtKB-EC"/>
</dbReference>
<evidence type="ECO:0000256" key="9">
    <source>
        <dbReference type="ARBA" id="ARBA00048781"/>
    </source>
</evidence>
<dbReference type="RefSeq" id="WP_068216869.1">
    <property type="nucleotide sequence ID" value="NZ_LRPC01000001.1"/>
</dbReference>
<evidence type="ECO:0000256" key="8">
    <source>
        <dbReference type="ARBA" id="ARBA00048174"/>
    </source>
</evidence>
<proteinExistence type="inferred from homology"/>
<dbReference type="NCBIfam" id="TIGR00258">
    <property type="entry name" value="inosine/xanthosine triphosphatase"/>
    <property type="match status" value="1"/>
</dbReference>
<dbReference type="PANTHER" id="PTHR34699:SF2">
    <property type="entry name" value="NON-CANONICAL PURINE NTP PHOSPHATASE_PRRC1 DOMAIN-CONTAINING PROTEIN"/>
    <property type="match status" value="1"/>
</dbReference>
<keyword evidence="3 11" id="KW-0547">Nucleotide-binding</keyword>
<comment type="subunit">
    <text evidence="11">Homodimer.</text>
</comment>
<dbReference type="OrthoDB" id="164951at2"/>
<evidence type="ECO:0000313" key="14">
    <source>
        <dbReference type="Proteomes" id="UP000075606"/>
    </source>
</evidence>
<dbReference type="Gene3D" id="3.90.950.10">
    <property type="match status" value="1"/>
</dbReference>
<evidence type="ECO:0000256" key="10">
    <source>
        <dbReference type="ARBA" id="ARBA00060855"/>
    </source>
</evidence>
<dbReference type="AlphaFoldDB" id="A0A150XGX2"/>
<comment type="catalytic activity">
    <reaction evidence="8 11">
        <text>ITP + H2O = IDP + phosphate + H(+)</text>
        <dbReference type="Rhea" id="RHEA:28330"/>
        <dbReference type="ChEBI" id="CHEBI:15377"/>
        <dbReference type="ChEBI" id="CHEBI:15378"/>
        <dbReference type="ChEBI" id="CHEBI:43474"/>
        <dbReference type="ChEBI" id="CHEBI:58280"/>
        <dbReference type="ChEBI" id="CHEBI:61402"/>
        <dbReference type="EC" id="3.6.1.73"/>
    </reaction>
</comment>
<keyword evidence="2 11" id="KW-0479">Metal-binding</keyword>
<comment type="caution">
    <text evidence="13">The sequence shown here is derived from an EMBL/GenBank/DDBJ whole genome shotgun (WGS) entry which is preliminary data.</text>
</comment>
<dbReference type="GO" id="GO:0000166">
    <property type="term" value="F:nucleotide binding"/>
    <property type="evidence" value="ECO:0007669"/>
    <property type="project" value="UniProtKB-KW"/>
</dbReference>
<evidence type="ECO:0000256" key="7">
    <source>
        <dbReference type="ARBA" id="ARBA00023211"/>
    </source>
</evidence>
<comment type="catalytic activity">
    <reaction evidence="9 11">
        <text>XTP + H2O = XDP + phosphate + H(+)</text>
        <dbReference type="Rhea" id="RHEA:28406"/>
        <dbReference type="ChEBI" id="CHEBI:15377"/>
        <dbReference type="ChEBI" id="CHEBI:15378"/>
        <dbReference type="ChEBI" id="CHEBI:43474"/>
        <dbReference type="ChEBI" id="CHEBI:59884"/>
        <dbReference type="ChEBI" id="CHEBI:61314"/>
        <dbReference type="EC" id="3.6.1.73"/>
    </reaction>
</comment>
<dbReference type="EMBL" id="LRPC01000001">
    <property type="protein sequence ID" value="KYG77959.1"/>
    <property type="molecule type" value="Genomic_DNA"/>
</dbReference>
<dbReference type="FunFam" id="3.90.950.10:FF:000002">
    <property type="entry name" value="Inosine/xanthosine triphosphatase"/>
    <property type="match status" value="1"/>
</dbReference>